<name>A0ABR1JUK8_9AGAR</name>
<dbReference type="PROSITE" id="PS50181">
    <property type="entry name" value="FBOX"/>
    <property type="match status" value="1"/>
</dbReference>
<dbReference type="EMBL" id="JBANRG010000005">
    <property type="protein sequence ID" value="KAK7466237.1"/>
    <property type="molecule type" value="Genomic_DNA"/>
</dbReference>
<dbReference type="Proteomes" id="UP001498398">
    <property type="component" value="Unassembled WGS sequence"/>
</dbReference>
<comment type="caution">
    <text evidence="3">The sequence shown here is derived from an EMBL/GenBank/DDBJ whole genome shotgun (WGS) entry which is preliminary data.</text>
</comment>
<dbReference type="Gene3D" id="1.20.1280.50">
    <property type="match status" value="1"/>
</dbReference>
<protein>
    <recommendedName>
        <fullName evidence="2">F-box domain-containing protein</fullName>
    </recommendedName>
</protein>
<reference evidence="3 4" key="1">
    <citation type="submission" date="2024-01" db="EMBL/GenBank/DDBJ databases">
        <title>A draft genome for the cacao thread blight pathogen Marasmiellus scandens.</title>
        <authorList>
            <person name="Baruah I.K."/>
            <person name="Leung J."/>
            <person name="Bukari Y."/>
            <person name="Amoako-Attah I."/>
            <person name="Meinhardt L.W."/>
            <person name="Bailey B.A."/>
            <person name="Cohen S.P."/>
        </authorList>
    </citation>
    <scope>NUCLEOTIDE SEQUENCE [LARGE SCALE GENOMIC DNA]</scope>
    <source>
        <strain evidence="3 4">GH-19</strain>
    </source>
</reference>
<dbReference type="Pfam" id="PF12937">
    <property type="entry name" value="F-box-like"/>
    <property type="match status" value="1"/>
</dbReference>
<accession>A0ABR1JUK8</accession>
<dbReference type="SUPFAM" id="SSF81383">
    <property type="entry name" value="F-box domain"/>
    <property type="match status" value="1"/>
</dbReference>
<dbReference type="InterPro" id="IPR036047">
    <property type="entry name" value="F-box-like_dom_sf"/>
</dbReference>
<evidence type="ECO:0000259" key="2">
    <source>
        <dbReference type="PROSITE" id="PS50181"/>
    </source>
</evidence>
<feature type="region of interest" description="Disordered" evidence="1">
    <location>
        <begin position="652"/>
        <end position="675"/>
    </location>
</feature>
<feature type="region of interest" description="Disordered" evidence="1">
    <location>
        <begin position="351"/>
        <end position="425"/>
    </location>
</feature>
<organism evidence="3 4">
    <name type="scientific">Marasmiellus scandens</name>
    <dbReference type="NCBI Taxonomy" id="2682957"/>
    <lineage>
        <taxon>Eukaryota</taxon>
        <taxon>Fungi</taxon>
        <taxon>Dikarya</taxon>
        <taxon>Basidiomycota</taxon>
        <taxon>Agaricomycotina</taxon>
        <taxon>Agaricomycetes</taxon>
        <taxon>Agaricomycetidae</taxon>
        <taxon>Agaricales</taxon>
        <taxon>Marasmiineae</taxon>
        <taxon>Omphalotaceae</taxon>
        <taxon>Marasmiellus</taxon>
    </lineage>
</organism>
<sequence length="786" mass="87387">MSLQELPQEIVEEILILCALFNTPGSIASLSQTSRHFRDIVYDTTDNHLWREIYLSTFDDPRPSFDFLHAPIPHGTSKNGVDSDGSAFGWRVRYQSLIQAEKVLRKAILVANDSEYDPNYLRTSFNAILSAVDTALPKKPSLPEEVSLKEFLQSTSSTSFSFTNSHNINWLTECISNGFPPTLVHKLIGESPLTGKVPPSSMSHEVLHPSWDYSEAGKAFYKMVYHTGFRPLPERSLFPDSSEFTGLTNGNPRLLVPDRQRHLALAVARRKVYDLPYLSVDRCWGPFLPLRKRERVTKRKNHLEQSELDRLLGSDYQIDEPEEGRAFVQEIMNEFRIFFEELEDSIAPEAAHDDHEADEDDNANDMHLNTDDGGGTASGSTYDTDPYADMHAGYPGVDVDSNTSDSDTESEPSSPSGRSSPLAHLHDRTVPSTTQLRYPLHPEYPHLLQPDYVFLYAARTVVQLNLLERFSATGSVPVWPWFTNEQAVSSTSTLLESSNGLQGLDGLRMGSAPGFWDGINGEERKRGWGLNNFDTNEDETMAGHGGTFPDKASDREAFLKEAKIDLEAERRKANAKDPGLELDDDGWDWAGVEGKWIRAACWMDYRDLLFLNLRVTNDPNEGAITTEDIQETCVVFPMDLIIIGYSHVKPPRSLPSSGATASGASKDKGKGKANVQDIEEDVTNQHMHGPSYNPLVYTLPVIHVTGKYSGSQHVVRVARGTVRMIGDGVVRWSLVTSDAGTGREEWVMEGVQIGGVGSALGVAGMWTGAMHERSDPLGPTWAWKIA</sequence>
<evidence type="ECO:0000313" key="4">
    <source>
        <dbReference type="Proteomes" id="UP001498398"/>
    </source>
</evidence>
<gene>
    <name evidence="3" type="ORF">VKT23_004965</name>
</gene>
<evidence type="ECO:0000313" key="3">
    <source>
        <dbReference type="EMBL" id="KAK7466237.1"/>
    </source>
</evidence>
<keyword evidence="4" id="KW-1185">Reference proteome</keyword>
<feature type="domain" description="F-box" evidence="2">
    <location>
        <begin position="1"/>
        <end position="53"/>
    </location>
</feature>
<dbReference type="InterPro" id="IPR001810">
    <property type="entry name" value="F-box_dom"/>
</dbReference>
<feature type="compositionally biased region" description="Low complexity" evidence="1">
    <location>
        <begin position="397"/>
        <end position="421"/>
    </location>
</feature>
<evidence type="ECO:0000256" key="1">
    <source>
        <dbReference type="SAM" id="MobiDB-lite"/>
    </source>
</evidence>
<proteinExistence type="predicted"/>